<dbReference type="InterPro" id="IPR026669">
    <property type="entry name" value="Arsenite_MeTrfase-like"/>
</dbReference>
<evidence type="ECO:0000313" key="10">
    <source>
        <dbReference type="EMBL" id="GFR91056.1"/>
    </source>
</evidence>
<keyword evidence="10" id="KW-0489">Methyltransferase</keyword>
<dbReference type="GO" id="GO:0009404">
    <property type="term" value="P:toxin metabolic process"/>
    <property type="evidence" value="ECO:0007669"/>
    <property type="project" value="TreeGrafter"/>
</dbReference>
<dbReference type="InterPro" id="IPR025714">
    <property type="entry name" value="Methyltranfer_dom"/>
</dbReference>
<dbReference type="PANTHER" id="PTHR43675:SF8">
    <property type="entry name" value="ARSENITE METHYLTRANSFERASE"/>
    <property type="match status" value="1"/>
</dbReference>
<sequence>MRLSMRPVNSRDLSGHWLVYVCGDPRLCTEPGRTGTPTCTAFKMTDASAPASLNTEEEVKNYYGKTLKTSSDLKTSACTSQTGKLPKFIRNALSLVHEEVTSKYYGCGPVFPTALTGASVLDLGSGSGQDCYTLSKLVGPEGRVVGLDMTDEQLEVANKHIDYHTKLFNYSEPNIKFVKGYMEKMQEAGLESNQFDIIVSNCVINLSKDKRAVLSEALRVLKADTMSAHFLGLYFQVSLSSHATLGTLVDVAAATSAPQPAIACFLMELQGPCLTTIMKTGLSRLSFLLVYLCYSAAPFAIWICECVVGALYWKDLYKLAKEIGFSTPRLVTAGIFDIEDKSYKEFLGDAKFVSVTYRLFKLPETPSEGATVTYNGGIEGFDEEFSFDHGIVFKKGEECNVMAGLASILKHSRYKKHFTICPGEKRGPGKCSKLEKDPFEFCSERGNKKGCC</sequence>
<dbReference type="GO" id="GO:0018872">
    <property type="term" value="P:arsonoacetate metabolic process"/>
    <property type="evidence" value="ECO:0007669"/>
    <property type="project" value="TreeGrafter"/>
</dbReference>
<dbReference type="PANTHER" id="PTHR43675">
    <property type="entry name" value="ARSENITE METHYLTRANSFERASE"/>
    <property type="match status" value="1"/>
</dbReference>
<reference evidence="10 11" key="1">
    <citation type="journal article" date="2021" name="Elife">
        <title>Chloroplast acquisition without the gene transfer in kleptoplastic sea slugs, Plakobranchus ocellatus.</title>
        <authorList>
            <person name="Maeda T."/>
            <person name="Takahashi S."/>
            <person name="Yoshida T."/>
            <person name="Shimamura S."/>
            <person name="Takaki Y."/>
            <person name="Nagai Y."/>
            <person name="Toyoda A."/>
            <person name="Suzuki Y."/>
            <person name="Arimoto A."/>
            <person name="Ishii H."/>
            <person name="Satoh N."/>
            <person name="Nishiyama T."/>
            <person name="Hasebe M."/>
            <person name="Maruyama T."/>
            <person name="Minagawa J."/>
            <person name="Obokata J."/>
            <person name="Shigenobu S."/>
        </authorList>
    </citation>
    <scope>NUCLEOTIDE SEQUENCE [LARGE SCALE GENOMIC DNA]</scope>
</reference>
<gene>
    <name evidence="10" type="ORF">ElyMa_000834900</name>
</gene>
<dbReference type="GO" id="GO:0005829">
    <property type="term" value="C:cytosol"/>
    <property type="evidence" value="ECO:0007669"/>
    <property type="project" value="TreeGrafter"/>
</dbReference>
<dbReference type="EC" id="2.1.1.137" evidence="4"/>
<protein>
    <recommendedName>
        <fullName evidence="5">Arsenite methyltransferase</fullName>
        <ecNumber evidence="4">2.1.1.137</ecNumber>
    </recommendedName>
</protein>
<dbReference type="EMBL" id="BMAT01001706">
    <property type="protein sequence ID" value="GFR91056.1"/>
    <property type="molecule type" value="Genomic_DNA"/>
</dbReference>
<dbReference type="Proteomes" id="UP000762676">
    <property type="component" value="Unassembled WGS sequence"/>
</dbReference>
<dbReference type="GO" id="GO:0032259">
    <property type="term" value="P:methylation"/>
    <property type="evidence" value="ECO:0007669"/>
    <property type="project" value="UniProtKB-KW"/>
</dbReference>
<evidence type="ECO:0000256" key="2">
    <source>
        <dbReference type="ARBA" id="ARBA00022691"/>
    </source>
</evidence>
<dbReference type="Pfam" id="PF13847">
    <property type="entry name" value="Methyltransf_31"/>
    <property type="match status" value="1"/>
</dbReference>
<dbReference type="GO" id="GO:0030791">
    <property type="term" value="F:arsenite methyltransferase activity"/>
    <property type="evidence" value="ECO:0007669"/>
    <property type="project" value="UniProtKB-EC"/>
</dbReference>
<organism evidence="10 11">
    <name type="scientific">Elysia marginata</name>
    <dbReference type="NCBI Taxonomy" id="1093978"/>
    <lineage>
        <taxon>Eukaryota</taxon>
        <taxon>Metazoa</taxon>
        <taxon>Spiralia</taxon>
        <taxon>Lophotrochozoa</taxon>
        <taxon>Mollusca</taxon>
        <taxon>Gastropoda</taxon>
        <taxon>Heterobranchia</taxon>
        <taxon>Euthyneura</taxon>
        <taxon>Panpulmonata</taxon>
        <taxon>Sacoglossa</taxon>
        <taxon>Placobranchoidea</taxon>
        <taxon>Plakobranchidae</taxon>
        <taxon>Elysia</taxon>
    </lineage>
</organism>
<dbReference type="CDD" id="cd02440">
    <property type="entry name" value="AdoMet_MTases"/>
    <property type="match status" value="1"/>
</dbReference>
<comment type="catalytic activity">
    <reaction evidence="7">
        <text>arsenic triglutathione + 2 [thioredoxin]-dithiol + 2 S-adenosyl-L-methionine + H2O = dimethylarsinous acid + 2 [thioredoxin]-disulfide + 3 glutathione + 2 S-adenosyl-L-homocysteine + 2 H(+)</text>
        <dbReference type="Rhea" id="RHEA:69464"/>
        <dbReference type="Rhea" id="RHEA-COMP:10698"/>
        <dbReference type="Rhea" id="RHEA-COMP:10700"/>
        <dbReference type="ChEBI" id="CHEBI:15377"/>
        <dbReference type="ChEBI" id="CHEBI:15378"/>
        <dbReference type="ChEBI" id="CHEBI:23808"/>
        <dbReference type="ChEBI" id="CHEBI:29950"/>
        <dbReference type="ChEBI" id="CHEBI:50058"/>
        <dbReference type="ChEBI" id="CHEBI:57856"/>
        <dbReference type="ChEBI" id="CHEBI:57925"/>
        <dbReference type="ChEBI" id="CHEBI:59789"/>
        <dbReference type="ChEBI" id="CHEBI:183640"/>
        <dbReference type="EC" id="2.1.1.137"/>
    </reaction>
</comment>
<evidence type="ECO:0000256" key="7">
    <source>
        <dbReference type="ARBA" id="ARBA00047943"/>
    </source>
</evidence>
<comment type="catalytic activity">
    <reaction evidence="6">
        <text>arsenic triglutathione + [thioredoxin]-dithiol + S-adenosyl-L-methionine + 2 H2O = methylarsonous acid + [thioredoxin]-disulfide + 3 glutathione + S-adenosyl-L-homocysteine + H(+)</text>
        <dbReference type="Rhea" id="RHEA:69460"/>
        <dbReference type="Rhea" id="RHEA-COMP:10698"/>
        <dbReference type="Rhea" id="RHEA-COMP:10700"/>
        <dbReference type="ChEBI" id="CHEBI:15377"/>
        <dbReference type="ChEBI" id="CHEBI:15378"/>
        <dbReference type="ChEBI" id="CHEBI:17826"/>
        <dbReference type="ChEBI" id="CHEBI:29950"/>
        <dbReference type="ChEBI" id="CHEBI:50058"/>
        <dbReference type="ChEBI" id="CHEBI:57856"/>
        <dbReference type="ChEBI" id="CHEBI:57925"/>
        <dbReference type="ChEBI" id="CHEBI:59789"/>
        <dbReference type="ChEBI" id="CHEBI:183640"/>
        <dbReference type="EC" id="2.1.1.137"/>
    </reaction>
</comment>
<dbReference type="Gene3D" id="3.40.5.100">
    <property type="match status" value="1"/>
</dbReference>
<proteinExistence type="inferred from homology"/>
<keyword evidence="11" id="KW-1185">Reference proteome</keyword>
<evidence type="ECO:0000256" key="1">
    <source>
        <dbReference type="ARBA" id="ARBA00022679"/>
    </source>
</evidence>
<dbReference type="SUPFAM" id="SSF53335">
    <property type="entry name" value="S-adenosyl-L-methionine-dependent methyltransferases"/>
    <property type="match status" value="1"/>
</dbReference>
<evidence type="ECO:0000313" key="11">
    <source>
        <dbReference type="Proteomes" id="UP000762676"/>
    </source>
</evidence>
<comment type="catalytic activity">
    <reaction evidence="8">
        <text>arsenic triglutathione + 3 [thioredoxin]-dithiol + 3 S-adenosyl-L-methionine = trimethylarsine + 3 [thioredoxin]-disulfide + 3 glutathione + 3 S-adenosyl-L-homocysteine + 3 H(+)</text>
        <dbReference type="Rhea" id="RHEA:69432"/>
        <dbReference type="Rhea" id="RHEA-COMP:10698"/>
        <dbReference type="Rhea" id="RHEA-COMP:10700"/>
        <dbReference type="ChEBI" id="CHEBI:15378"/>
        <dbReference type="ChEBI" id="CHEBI:27130"/>
        <dbReference type="ChEBI" id="CHEBI:29950"/>
        <dbReference type="ChEBI" id="CHEBI:50058"/>
        <dbReference type="ChEBI" id="CHEBI:57856"/>
        <dbReference type="ChEBI" id="CHEBI:57925"/>
        <dbReference type="ChEBI" id="CHEBI:59789"/>
        <dbReference type="ChEBI" id="CHEBI:183640"/>
        <dbReference type="EC" id="2.1.1.137"/>
    </reaction>
</comment>
<feature type="domain" description="Methyltransferase" evidence="9">
    <location>
        <begin position="117"/>
        <end position="224"/>
    </location>
</feature>
<keyword evidence="2" id="KW-0949">S-adenosyl-L-methionine</keyword>
<name>A0AAV4H2N5_9GAST</name>
<evidence type="ECO:0000256" key="8">
    <source>
        <dbReference type="ARBA" id="ARBA00048428"/>
    </source>
</evidence>
<comment type="similarity">
    <text evidence="3">Belongs to the methyltransferase superfamily. Arsenite methyltransferase family.</text>
</comment>
<evidence type="ECO:0000256" key="4">
    <source>
        <dbReference type="ARBA" id="ARBA00034521"/>
    </source>
</evidence>
<evidence type="ECO:0000256" key="6">
    <source>
        <dbReference type="ARBA" id="ARBA00047941"/>
    </source>
</evidence>
<evidence type="ECO:0000256" key="3">
    <source>
        <dbReference type="ARBA" id="ARBA00034487"/>
    </source>
</evidence>
<comment type="caution">
    <text evidence="10">The sequence shown here is derived from an EMBL/GenBank/DDBJ whole genome shotgun (WGS) entry which is preliminary data.</text>
</comment>
<dbReference type="Gene3D" id="3.40.50.150">
    <property type="entry name" value="Vaccinia Virus protein VP39"/>
    <property type="match status" value="2"/>
</dbReference>
<accession>A0AAV4H2N5</accession>
<dbReference type="AlphaFoldDB" id="A0AAV4H2N5"/>
<dbReference type="InterPro" id="IPR029063">
    <property type="entry name" value="SAM-dependent_MTases_sf"/>
</dbReference>
<evidence type="ECO:0000259" key="9">
    <source>
        <dbReference type="Pfam" id="PF13847"/>
    </source>
</evidence>
<evidence type="ECO:0000256" key="5">
    <source>
        <dbReference type="ARBA" id="ARBA00034545"/>
    </source>
</evidence>
<keyword evidence="1" id="KW-0808">Transferase</keyword>